<proteinExistence type="predicted"/>
<sequence>MASFAATIISRSPSSISSYLTRLKTTRFNPSKHSFLFTLSPPTPSSQSPELDSSADLASLVNVLTSFSTTSLGCLSAPLTWSMGTEKMGYNPISCSVALLDKEHCVLFRSTIPGRAQTQVGRWHAFRMKDEDEFGGHWDDFEMLTSHSEKGVNWEEVWSEGADAKKDWSVLPEGLMKLKPTPDAVRQFLLFSDPSPEGLVSTLHSTFSHASQLGLYASSTPFITGRPVTLFENGRIHGSGAVGVGFINTDASGLRLKLPNGLTPLGSEMLVTKAEGNLINTLDNSNPTRLLLEAIRQGGIDATSEDAVLFKEDEEFYLSVGAGSQIYNITSGDPSRGTIALNTTRAPSVGEKVQFYHRNKKVPSPSLISSGIVDAFRSEALFAFGVADIFSGEKYNSDNEDPYVMENVFLTASENGLWAGRDPLETPWTCTVPGCVVRSQI</sequence>
<dbReference type="InterPro" id="IPR013702">
    <property type="entry name" value="FIST_domain_N"/>
</dbReference>
<comment type="caution">
    <text evidence="2">The sequence shown here is derived from an EMBL/GenBank/DDBJ whole genome shotgun (WGS) entry which is preliminary data.</text>
</comment>
<dbReference type="Proteomes" id="UP000054988">
    <property type="component" value="Unassembled WGS sequence"/>
</dbReference>
<evidence type="ECO:0000313" key="3">
    <source>
        <dbReference type="Proteomes" id="UP000054988"/>
    </source>
</evidence>
<feature type="domain" description="FIST" evidence="1">
    <location>
        <begin position="171"/>
        <end position="284"/>
    </location>
</feature>
<dbReference type="AlphaFoldDB" id="A0A0W0F8T4"/>
<name>A0A0W0F8T4_MONRR</name>
<accession>A0A0W0F8T4</accession>
<protein>
    <recommendedName>
        <fullName evidence="1">FIST domain-containing protein</fullName>
    </recommendedName>
</protein>
<organism evidence="2 3">
    <name type="scientific">Moniliophthora roreri</name>
    <name type="common">Frosty pod rot fungus</name>
    <name type="synonym">Monilia roreri</name>
    <dbReference type="NCBI Taxonomy" id="221103"/>
    <lineage>
        <taxon>Eukaryota</taxon>
        <taxon>Fungi</taxon>
        <taxon>Dikarya</taxon>
        <taxon>Basidiomycota</taxon>
        <taxon>Agaricomycotina</taxon>
        <taxon>Agaricomycetes</taxon>
        <taxon>Agaricomycetidae</taxon>
        <taxon>Agaricales</taxon>
        <taxon>Marasmiineae</taxon>
        <taxon>Marasmiaceae</taxon>
        <taxon>Moniliophthora</taxon>
    </lineage>
</organism>
<dbReference type="Pfam" id="PF08495">
    <property type="entry name" value="FIST"/>
    <property type="match status" value="1"/>
</dbReference>
<dbReference type="eggNOG" id="ENOG502S59R">
    <property type="taxonomic scope" value="Eukaryota"/>
</dbReference>
<dbReference type="EMBL" id="LATX01002203">
    <property type="protein sequence ID" value="KTB32752.1"/>
    <property type="molecule type" value="Genomic_DNA"/>
</dbReference>
<evidence type="ECO:0000313" key="2">
    <source>
        <dbReference type="EMBL" id="KTB32752.1"/>
    </source>
</evidence>
<evidence type="ECO:0000259" key="1">
    <source>
        <dbReference type="Pfam" id="PF08495"/>
    </source>
</evidence>
<gene>
    <name evidence="2" type="ORF">WG66_14555</name>
</gene>
<reference evidence="2 3" key="1">
    <citation type="submission" date="2015-12" db="EMBL/GenBank/DDBJ databases">
        <title>Draft genome sequence of Moniliophthora roreri, the causal agent of frosty pod rot of cacao.</title>
        <authorList>
            <person name="Aime M.C."/>
            <person name="Diaz-Valderrama J.R."/>
            <person name="Kijpornyongpan T."/>
            <person name="Phillips-Mora W."/>
        </authorList>
    </citation>
    <scope>NUCLEOTIDE SEQUENCE [LARGE SCALE GENOMIC DNA]</scope>
    <source>
        <strain evidence="2 3">MCA 2952</strain>
    </source>
</reference>